<accession>C5J5N4</accession>
<evidence type="ECO:0000313" key="1">
    <source>
        <dbReference type="EMBL" id="CAT04757.1"/>
    </source>
</evidence>
<reference evidence="2" key="1">
    <citation type="journal article" date="2009" name="BMC Bioinformatics">
        <title>The Mycoplasma conjunctivae genome sequencing, annotation and analysis.</title>
        <authorList>
            <person name="Calderon-Copete S.P."/>
            <person name="Wigger G."/>
            <person name="Wunderlin C."/>
            <person name="Schmidheini T."/>
            <person name="Frey J."/>
            <person name="Quail M.A."/>
            <person name="Falquet L."/>
        </authorList>
    </citation>
    <scope>NUCLEOTIDE SEQUENCE [LARGE SCALE GENOMIC DNA]</scope>
    <source>
        <strain evidence="2">ATCC 25834 / NCTC 10147 / HRC/581</strain>
    </source>
</reference>
<dbReference type="Proteomes" id="UP000001491">
    <property type="component" value="Chromosome"/>
</dbReference>
<dbReference type="eggNOG" id="ENOG5030NS7">
    <property type="taxonomic scope" value="Bacteria"/>
</dbReference>
<evidence type="ECO:0000313" key="2">
    <source>
        <dbReference type="Proteomes" id="UP000001491"/>
    </source>
</evidence>
<dbReference type="KEGG" id="mco:MCJ_000820"/>
<dbReference type="HOGENOM" id="CLU_1293186_0_0_14"/>
<keyword evidence="2" id="KW-1185">Reference proteome</keyword>
<sequence length="213" mass="24894">MLKNTLIKIVFEKRTDLKSQVTILLPKIIQDKSLQFTDEQLDKMTNEIILLAKQQFKDAKSLDQAWYHWIPMAAAKVFYWALEFVEGVLKVVDQIREVLYQISPMLKDVYDLAYNPTDIESKLNLFLKFVSYANTGKIDEGMKFILENGYDIFNSIVTDNWKSIVESILFEAGRHVTNELAKSLVNVLTSTVSNWKLKTYASYLYWKDLYENH</sequence>
<dbReference type="AlphaFoldDB" id="C5J5N4"/>
<dbReference type="EMBL" id="FM864216">
    <property type="protein sequence ID" value="CAT04757.1"/>
    <property type="molecule type" value="Genomic_DNA"/>
</dbReference>
<protein>
    <submittedName>
        <fullName evidence="1">Uncharacterized protein</fullName>
    </submittedName>
</protein>
<organism evidence="1 2">
    <name type="scientific">Mesomycoplasma conjunctivae (strain ATCC 25834 / NCTC 10147 / HRC/581)</name>
    <name type="common">Mycoplasma conjunctivae</name>
    <dbReference type="NCBI Taxonomy" id="572263"/>
    <lineage>
        <taxon>Bacteria</taxon>
        <taxon>Bacillati</taxon>
        <taxon>Mycoplasmatota</taxon>
        <taxon>Mycoplasmoidales</taxon>
        <taxon>Metamycoplasmataceae</taxon>
        <taxon>Mesomycoplasma</taxon>
    </lineage>
</organism>
<proteinExistence type="predicted"/>
<gene>
    <name evidence="1" type="ordered locus">MCJ_000820</name>
</gene>
<name>C5J5N4_MESCH</name>